<dbReference type="EMBL" id="SMRU01000033">
    <property type="protein sequence ID" value="TDF91067.1"/>
    <property type="molecule type" value="Genomic_DNA"/>
</dbReference>
<keyword evidence="2" id="KW-1185">Reference proteome</keyword>
<dbReference type="Proteomes" id="UP000295511">
    <property type="component" value="Unassembled WGS sequence"/>
</dbReference>
<accession>A0A4R5KAF3</accession>
<dbReference type="OrthoDB" id="8539206at2"/>
<evidence type="ECO:0000313" key="1">
    <source>
        <dbReference type="EMBL" id="TDF91067.1"/>
    </source>
</evidence>
<name>A0A4R5KAF3_9MICC</name>
<proteinExistence type="predicted"/>
<protein>
    <submittedName>
        <fullName evidence="1">Uncharacterized protein</fullName>
    </submittedName>
</protein>
<gene>
    <name evidence="1" type="ORF">E1809_21635</name>
</gene>
<evidence type="ECO:0000313" key="2">
    <source>
        <dbReference type="Proteomes" id="UP000295511"/>
    </source>
</evidence>
<dbReference type="AlphaFoldDB" id="A0A4R5KAF3"/>
<dbReference type="RefSeq" id="WP_133206320.1">
    <property type="nucleotide sequence ID" value="NZ_SMRU01000033.1"/>
</dbReference>
<sequence length="131" mass="14313">MPDNNKGEVRWLPEPEDQDYPAAANYLSMLESDDVVATVVAALQSAPIVHRKAKDILRAARLALLPEDNAHVASDLKKIKDGKKLSPILLVKGDLARGIPAQVADGYHRVCASYYTDENTDIPLKLADAPR</sequence>
<organism evidence="1 2">
    <name type="scientific">Arthrobacter terricola</name>
    <dbReference type="NCBI Taxonomy" id="2547396"/>
    <lineage>
        <taxon>Bacteria</taxon>
        <taxon>Bacillati</taxon>
        <taxon>Actinomycetota</taxon>
        <taxon>Actinomycetes</taxon>
        <taxon>Micrococcales</taxon>
        <taxon>Micrococcaceae</taxon>
        <taxon>Arthrobacter</taxon>
    </lineage>
</organism>
<reference evidence="1 2" key="1">
    <citation type="submission" date="2019-03" db="EMBL/GenBank/DDBJ databases">
        <title>Whole genome sequence of Arthrobacter sp JH1-1.</title>
        <authorList>
            <person name="Trinh H.N."/>
        </authorList>
    </citation>
    <scope>NUCLEOTIDE SEQUENCE [LARGE SCALE GENOMIC DNA]</scope>
    <source>
        <strain evidence="1 2">JH1-1</strain>
    </source>
</reference>
<comment type="caution">
    <text evidence="1">The sequence shown here is derived from an EMBL/GenBank/DDBJ whole genome shotgun (WGS) entry which is preliminary data.</text>
</comment>